<accession>A0A165ETP6</accession>
<feature type="compositionally biased region" description="Polar residues" evidence="1">
    <location>
        <begin position="285"/>
        <end position="302"/>
    </location>
</feature>
<feature type="compositionally biased region" description="Low complexity" evidence="1">
    <location>
        <begin position="340"/>
        <end position="356"/>
    </location>
</feature>
<gene>
    <name evidence="2" type="ORF">CALCODRAFT_484687</name>
</gene>
<feature type="region of interest" description="Disordered" evidence="1">
    <location>
        <begin position="1"/>
        <end position="27"/>
    </location>
</feature>
<feature type="compositionally biased region" description="Acidic residues" evidence="1">
    <location>
        <begin position="241"/>
        <end position="255"/>
    </location>
</feature>
<feature type="compositionally biased region" description="Acidic residues" evidence="1">
    <location>
        <begin position="316"/>
        <end position="326"/>
    </location>
</feature>
<evidence type="ECO:0000313" key="3">
    <source>
        <dbReference type="Proteomes" id="UP000076842"/>
    </source>
</evidence>
<dbReference type="InParanoid" id="A0A165ETP6"/>
<name>A0A165ETP6_9BASI</name>
<sequence>MAGDDDDDDDNLLSSPSSVDTERGVPIVPSPDPYAALLATFVASLRIIHSLSDSLHSYGGDLYDNGSEADHSALLTAAELAAYALLDLSGDAEALADVPSLDILEPVDDAERDYPPDDAEGQHHLVQAFVTAAPRIRDIRLDVRAALRALDGQVLSQAEDEEFHEVAVEVRAESRELAYEIAGYSDQVAALVHDTTSGSESEEANGLDTIPEEEEEWEADRDVALAGAERTPLEVIVDEHADADDEDDGSSDGDTIETPLRRSRRSLPPARAGQATSDEDKRAAATQTPGLTDQSGTDSSLRSLPPYMAAHAPSDADADADADLDPNPEPSKRRLSSPTSPAKRPSLPSPRSSASTALLSLRGQRDLSAPAQTQPGALAYMIAVTFQLWVLVADMPGPGTVLARPWSLLKAPSRRREGPE</sequence>
<feature type="region of interest" description="Disordered" evidence="1">
    <location>
        <begin position="240"/>
        <end position="356"/>
    </location>
</feature>
<feature type="compositionally biased region" description="Acidic residues" evidence="1">
    <location>
        <begin position="200"/>
        <end position="218"/>
    </location>
</feature>
<keyword evidence="3" id="KW-1185">Reference proteome</keyword>
<organism evidence="2 3">
    <name type="scientific">Calocera cornea HHB12733</name>
    <dbReference type="NCBI Taxonomy" id="1353952"/>
    <lineage>
        <taxon>Eukaryota</taxon>
        <taxon>Fungi</taxon>
        <taxon>Dikarya</taxon>
        <taxon>Basidiomycota</taxon>
        <taxon>Agaricomycotina</taxon>
        <taxon>Dacrymycetes</taxon>
        <taxon>Dacrymycetales</taxon>
        <taxon>Dacrymycetaceae</taxon>
        <taxon>Calocera</taxon>
    </lineage>
</organism>
<evidence type="ECO:0000256" key="1">
    <source>
        <dbReference type="SAM" id="MobiDB-lite"/>
    </source>
</evidence>
<feature type="compositionally biased region" description="Acidic residues" evidence="1">
    <location>
        <begin position="1"/>
        <end position="11"/>
    </location>
</feature>
<feature type="region of interest" description="Disordered" evidence="1">
    <location>
        <begin position="194"/>
        <end position="218"/>
    </location>
</feature>
<evidence type="ECO:0000313" key="2">
    <source>
        <dbReference type="EMBL" id="KZT55503.1"/>
    </source>
</evidence>
<dbReference type="Proteomes" id="UP000076842">
    <property type="component" value="Unassembled WGS sequence"/>
</dbReference>
<protein>
    <submittedName>
        <fullName evidence="2">Uncharacterized protein</fullName>
    </submittedName>
</protein>
<dbReference type="OrthoDB" id="10527524at2759"/>
<dbReference type="EMBL" id="KV423993">
    <property type="protein sequence ID" value="KZT55503.1"/>
    <property type="molecule type" value="Genomic_DNA"/>
</dbReference>
<reference evidence="2 3" key="1">
    <citation type="journal article" date="2016" name="Mol. Biol. Evol.">
        <title>Comparative Genomics of Early-Diverging Mushroom-Forming Fungi Provides Insights into the Origins of Lignocellulose Decay Capabilities.</title>
        <authorList>
            <person name="Nagy L.G."/>
            <person name="Riley R."/>
            <person name="Tritt A."/>
            <person name="Adam C."/>
            <person name="Daum C."/>
            <person name="Floudas D."/>
            <person name="Sun H."/>
            <person name="Yadav J.S."/>
            <person name="Pangilinan J."/>
            <person name="Larsson K.H."/>
            <person name="Matsuura K."/>
            <person name="Barry K."/>
            <person name="Labutti K."/>
            <person name="Kuo R."/>
            <person name="Ohm R.A."/>
            <person name="Bhattacharya S.S."/>
            <person name="Shirouzu T."/>
            <person name="Yoshinaga Y."/>
            <person name="Martin F.M."/>
            <person name="Grigoriev I.V."/>
            <person name="Hibbett D.S."/>
        </authorList>
    </citation>
    <scope>NUCLEOTIDE SEQUENCE [LARGE SCALE GENOMIC DNA]</scope>
    <source>
        <strain evidence="2 3">HHB12733</strain>
    </source>
</reference>
<proteinExistence type="predicted"/>
<dbReference type="AlphaFoldDB" id="A0A165ETP6"/>